<dbReference type="InterPro" id="IPR009057">
    <property type="entry name" value="Homeodomain-like_sf"/>
</dbReference>
<proteinExistence type="predicted"/>
<evidence type="ECO:0000313" key="2">
    <source>
        <dbReference type="Proteomes" id="UP001251870"/>
    </source>
</evidence>
<evidence type="ECO:0000313" key="1">
    <source>
        <dbReference type="EMBL" id="MDR8019750.1"/>
    </source>
</evidence>
<protein>
    <submittedName>
        <fullName evidence="1">Transposase</fullName>
    </submittedName>
</protein>
<dbReference type="EMBL" id="JAVKGR010000010">
    <property type="protein sequence ID" value="MDR8019750.1"/>
    <property type="molecule type" value="Genomic_DNA"/>
</dbReference>
<dbReference type="SUPFAM" id="SSF46689">
    <property type="entry name" value="Homeodomain-like"/>
    <property type="match status" value="1"/>
</dbReference>
<comment type="caution">
    <text evidence="1">The sequence shown here is derived from an EMBL/GenBank/DDBJ whole genome shotgun (WGS) entry which is preliminary data.</text>
</comment>
<dbReference type="Gene3D" id="1.10.10.60">
    <property type="entry name" value="Homeodomain-like"/>
    <property type="match status" value="1"/>
</dbReference>
<reference evidence="1 2" key="1">
    <citation type="submission" date="2023-09" db="EMBL/GenBank/DDBJ databases">
        <title>Description of three actinobacteria isolated from air of manufacturing shop in a pharmaceutical factory.</title>
        <authorList>
            <person name="Zhang D.-F."/>
        </authorList>
    </citation>
    <scope>NUCLEOTIDE SEQUENCE [LARGE SCALE GENOMIC DNA]</scope>
    <source>
        <strain evidence="1 2">LY-0111</strain>
    </source>
</reference>
<dbReference type="Proteomes" id="UP001251870">
    <property type="component" value="Unassembled WGS sequence"/>
</dbReference>
<name>A0ABU2DTY0_9MICC</name>
<gene>
    <name evidence="1" type="ORF">RIL96_09265</name>
</gene>
<organism evidence="1 2">
    <name type="scientific">Nesterenkonia aerolata</name>
    <dbReference type="NCBI Taxonomy" id="3074079"/>
    <lineage>
        <taxon>Bacteria</taxon>
        <taxon>Bacillati</taxon>
        <taxon>Actinomycetota</taxon>
        <taxon>Actinomycetes</taxon>
        <taxon>Micrococcales</taxon>
        <taxon>Micrococcaceae</taxon>
        <taxon>Nesterenkonia</taxon>
    </lineage>
</organism>
<sequence length="75" mass="8396">MPKIYSDEFERDAVAMVAAGSSQKKVYRDLGISKTALQTWVRNDQLRSHGLTPTTRQSQEVRAADARPCANLGFR</sequence>
<dbReference type="InterPro" id="IPR002514">
    <property type="entry name" value="Transposase_8"/>
</dbReference>
<accession>A0ABU2DTY0</accession>
<dbReference type="RefSeq" id="WP_310548734.1">
    <property type="nucleotide sequence ID" value="NZ_JAVKGR010000010.1"/>
</dbReference>
<keyword evidence="2" id="KW-1185">Reference proteome</keyword>
<dbReference type="Pfam" id="PF01527">
    <property type="entry name" value="HTH_Tnp_1"/>
    <property type="match status" value="1"/>
</dbReference>